<dbReference type="Pfam" id="PF00005">
    <property type="entry name" value="ABC_tran"/>
    <property type="match status" value="2"/>
</dbReference>
<name>A0A482VCJ8_ASBVE</name>
<evidence type="ECO:0000256" key="5">
    <source>
        <dbReference type="ARBA" id="ARBA00022741"/>
    </source>
</evidence>
<accession>A0A482VCJ8</accession>
<evidence type="ECO:0000256" key="4">
    <source>
        <dbReference type="ARBA" id="ARBA00022692"/>
    </source>
</evidence>
<dbReference type="GO" id="GO:0140359">
    <property type="term" value="F:ABC-type transporter activity"/>
    <property type="evidence" value="ECO:0007669"/>
    <property type="project" value="InterPro"/>
</dbReference>
<feature type="transmembrane region" description="Helical" evidence="9">
    <location>
        <begin position="688"/>
        <end position="717"/>
    </location>
</feature>
<dbReference type="EMBL" id="QDEB01113796">
    <property type="protein sequence ID" value="RZB41074.1"/>
    <property type="molecule type" value="Genomic_DNA"/>
</dbReference>
<dbReference type="AlphaFoldDB" id="A0A482VCJ8"/>
<dbReference type="Pfam" id="PF01061">
    <property type="entry name" value="ABC2_membrane"/>
    <property type="match status" value="2"/>
</dbReference>
<dbReference type="GO" id="GO:0030659">
    <property type="term" value="C:cytoplasmic vesicle membrane"/>
    <property type="evidence" value="ECO:0007669"/>
    <property type="project" value="TreeGrafter"/>
</dbReference>
<evidence type="ECO:0000256" key="2">
    <source>
        <dbReference type="ARBA" id="ARBA00005814"/>
    </source>
</evidence>
<dbReference type="InterPro" id="IPR027417">
    <property type="entry name" value="P-loop_NTPase"/>
</dbReference>
<dbReference type="GO" id="GO:0005524">
    <property type="term" value="F:ATP binding"/>
    <property type="evidence" value="ECO:0007669"/>
    <property type="project" value="UniProtKB-KW"/>
</dbReference>
<dbReference type="InterPro" id="IPR017871">
    <property type="entry name" value="ABC_transporter-like_CS"/>
</dbReference>
<dbReference type="GO" id="GO:0005886">
    <property type="term" value="C:plasma membrane"/>
    <property type="evidence" value="ECO:0007669"/>
    <property type="project" value="TreeGrafter"/>
</dbReference>
<dbReference type="PROSITE" id="PS00211">
    <property type="entry name" value="ABC_TRANSPORTER_1"/>
    <property type="match status" value="2"/>
</dbReference>
<evidence type="ECO:0000256" key="9">
    <source>
        <dbReference type="SAM" id="Phobius"/>
    </source>
</evidence>
<dbReference type="InterPro" id="IPR003439">
    <property type="entry name" value="ABC_transporter-like_ATP-bd"/>
</dbReference>
<comment type="subcellular location">
    <subcellularLocation>
        <location evidence="1">Membrane</location>
        <topology evidence="1">Multi-pass membrane protein</topology>
    </subcellularLocation>
</comment>
<dbReference type="InterPro" id="IPR013525">
    <property type="entry name" value="ABC2_TM"/>
</dbReference>
<comment type="caution">
    <text evidence="11">The sequence shown here is derived from an EMBL/GenBank/DDBJ whole genome shotgun (WGS) entry which is preliminary data.</text>
</comment>
<dbReference type="InterPro" id="IPR043926">
    <property type="entry name" value="ABCG_dom"/>
</dbReference>
<keyword evidence="8 9" id="KW-0472">Membrane</keyword>
<dbReference type="Pfam" id="PF19055">
    <property type="entry name" value="ABC2_membrane_7"/>
    <property type="match status" value="1"/>
</dbReference>
<comment type="similarity">
    <text evidence="2">Belongs to the ABC transporter superfamily. ABCG family. Eye pigment precursor importer (TC 3.A.1.204) subfamily.</text>
</comment>
<keyword evidence="4 9" id="KW-0812">Transmembrane</keyword>
<keyword evidence="7 9" id="KW-1133">Transmembrane helix</keyword>
<evidence type="ECO:0000256" key="3">
    <source>
        <dbReference type="ARBA" id="ARBA00022448"/>
    </source>
</evidence>
<protein>
    <submittedName>
        <fullName evidence="11">Scarlet</fullName>
    </submittedName>
</protein>
<feature type="domain" description="ABC transporter" evidence="10">
    <location>
        <begin position="1"/>
        <end position="251"/>
    </location>
</feature>
<keyword evidence="12" id="KW-1185">Reference proteome</keyword>
<evidence type="ECO:0000256" key="8">
    <source>
        <dbReference type="ARBA" id="ARBA00023136"/>
    </source>
</evidence>
<evidence type="ECO:0000256" key="1">
    <source>
        <dbReference type="ARBA" id="ARBA00004141"/>
    </source>
</evidence>
<gene>
    <name evidence="11" type="ORF">BDFB_002760</name>
</gene>
<dbReference type="PROSITE" id="PS50893">
    <property type="entry name" value="ABC_TRANSPORTER_2"/>
    <property type="match status" value="2"/>
</dbReference>
<reference evidence="11 12" key="1">
    <citation type="submission" date="2017-03" db="EMBL/GenBank/DDBJ databases">
        <title>Genome of the blue death feigning beetle - Asbolus verrucosus.</title>
        <authorList>
            <person name="Rider S.D."/>
        </authorList>
    </citation>
    <scope>NUCLEOTIDE SEQUENCE [LARGE SCALE GENOMIC DNA]</scope>
    <source>
        <strain evidence="11">Butters</strain>
        <tissue evidence="11">Head and leg muscle</tissue>
    </source>
</reference>
<dbReference type="Proteomes" id="UP000292052">
    <property type="component" value="Unassembled WGS sequence"/>
</dbReference>
<dbReference type="InterPro" id="IPR050352">
    <property type="entry name" value="ABCG_transporters"/>
</dbReference>
<feature type="non-terminal residue" evidence="11">
    <location>
        <position position="760"/>
    </location>
</feature>
<keyword evidence="3" id="KW-0813">Transport</keyword>
<dbReference type="PANTHER" id="PTHR48041:SF139">
    <property type="entry name" value="PROTEIN SCARLET"/>
    <property type="match status" value="1"/>
</dbReference>
<feature type="transmembrane region" description="Helical" evidence="9">
    <location>
        <begin position="723"/>
        <end position="747"/>
    </location>
</feature>
<dbReference type="Gene3D" id="3.40.50.300">
    <property type="entry name" value="P-loop containing nucleotide triphosphate hydrolases"/>
    <property type="match status" value="2"/>
</dbReference>
<sequence length="760" mass="84853">MYMPETLPIVCGVAYPGELLVILGSSGSGKTTLLNALTFHSPSNVTVSGNRCINGILVSANSLTSRLAYIQQDDMFIDNLTVKEHLIFQALVRMDREISYKERMQRVEEVMLELALTECQDSQIGITGKIKGISGGEKKRLAFAAEVLTNPKLMCCDEPTSGLDSYMALNVAPCPVNYNPADFYVQLLAIVPEREEERRKMIGVIIDKYTNSNLVGPPLVMPFLLFGGFLLNISSILFYLKWFSYLSWFRFGFEAMMDSSGIFGDSDSLPKRVRTYSQWSPMEEGVTLAWRDVSVYVNTTRKGKMSCKRIINGGKLLNYVRHFYLSATGAIRTGSLVALMGASGAGKSTLMSTLAYRNSGNTYVEGDVLINGRSIGSYMKYLSGFMHQEDLFVGSLTVLEHMNIMARLKLDRRTTQQERNSKIYQLLKSLGLTKCLNTKIGRVGDSKVLSGGEKKRLSFATELLTDPPILFCDEPTTGLDSYSAQKIVTMMNMMTCDIFAMFSQLILMAEGRIAFMGSAASAIQFFEKVGYRCPSSYNPADFFIKILATTPGYEETSKQSVKRICDHFAVSDYNKEVDVIVQYEFHMGRAVETKTYKLRINLWFIDLWRNPALQIAKITQKIAVGVMIGLCYLGINPKTQVGVQNVQGAIFLLVTENTFTPMYSILDEFPQNYPLFLREYKSGLYPSVIYYLSRILSMLPGLIIESVLFVIIVYWLSGLRATTYAFLMTTLAGILTLNAAAACACDVPDENIPCLREGSQ</sequence>
<evidence type="ECO:0000256" key="7">
    <source>
        <dbReference type="ARBA" id="ARBA00022989"/>
    </source>
</evidence>
<dbReference type="InterPro" id="IPR003593">
    <property type="entry name" value="AAA+_ATPase"/>
</dbReference>
<dbReference type="GO" id="GO:0016887">
    <property type="term" value="F:ATP hydrolysis activity"/>
    <property type="evidence" value="ECO:0007669"/>
    <property type="project" value="InterPro"/>
</dbReference>
<dbReference type="SUPFAM" id="SSF52540">
    <property type="entry name" value="P-loop containing nucleoside triphosphate hydrolases"/>
    <property type="match status" value="2"/>
</dbReference>
<feature type="domain" description="ABC transporter" evidence="10">
    <location>
        <begin position="308"/>
        <end position="535"/>
    </location>
</feature>
<dbReference type="STRING" id="1661398.A0A482VCJ8"/>
<evidence type="ECO:0000259" key="10">
    <source>
        <dbReference type="PROSITE" id="PS50893"/>
    </source>
</evidence>
<evidence type="ECO:0000256" key="6">
    <source>
        <dbReference type="ARBA" id="ARBA00022840"/>
    </source>
</evidence>
<proteinExistence type="inferred from homology"/>
<dbReference type="OrthoDB" id="66620at2759"/>
<keyword evidence="6" id="KW-0067">ATP-binding</keyword>
<evidence type="ECO:0000313" key="12">
    <source>
        <dbReference type="Proteomes" id="UP000292052"/>
    </source>
</evidence>
<keyword evidence="5" id="KW-0547">Nucleotide-binding</keyword>
<evidence type="ECO:0000313" key="11">
    <source>
        <dbReference type="EMBL" id="RZB41074.1"/>
    </source>
</evidence>
<dbReference type="PANTHER" id="PTHR48041">
    <property type="entry name" value="ABC TRANSPORTER G FAMILY MEMBER 28"/>
    <property type="match status" value="1"/>
</dbReference>
<feature type="transmembrane region" description="Helical" evidence="9">
    <location>
        <begin position="219"/>
        <end position="240"/>
    </location>
</feature>
<organism evidence="11 12">
    <name type="scientific">Asbolus verrucosus</name>
    <name type="common">Desert ironclad beetle</name>
    <dbReference type="NCBI Taxonomy" id="1661398"/>
    <lineage>
        <taxon>Eukaryota</taxon>
        <taxon>Metazoa</taxon>
        <taxon>Ecdysozoa</taxon>
        <taxon>Arthropoda</taxon>
        <taxon>Hexapoda</taxon>
        <taxon>Insecta</taxon>
        <taxon>Pterygota</taxon>
        <taxon>Neoptera</taxon>
        <taxon>Endopterygota</taxon>
        <taxon>Coleoptera</taxon>
        <taxon>Polyphaga</taxon>
        <taxon>Cucujiformia</taxon>
        <taxon>Tenebrionidae</taxon>
        <taxon>Pimeliinae</taxon>
        <taxon>Asbolus</taxon>
    </lineage>
</organism>
<dbReference type="SMART" id="SM00382">
    <property type="entry name" value="AAA"/>
    <property type="match status" value="2"/>
</dbReference>